<reference evidence="10" key="1">
    <citation type="submission" date="2021-02" db="EMBL/GenBank/DDBJ databases">
        <authorList>
            <person name="Dougan E. K."/>
            <person name="Rhodes N."/>
            <person name="Thang M."/>
            <person name="Chan C."/>
        </authorList>
    </citation>
    <scope>NUCLEOTIDE SEQUENCE</scope>
</reference>
<evidence type="ECO:0000256" key="5">
    <source>
        <dbReference type="ARBA" id="ARBA00022970"/>
    </source>
</evidence>
<feature type="transmembrane region" description="Helical" evidence="9">
    <location>
        <begin position="178"/>
        <end position="197"/>
    </location>
</feature>
<keyword evidence="8 9" id="KW-0472">Membrane</keyword>
<evidence type="ECO:0000256" key="7">
    <source>
        <dbReference type="ARBA" id="ARBA00023128"/>
    </source>
</evidence>
<dbReference type="GO" id="GO:1990542">
    <property type="term" value="P:mitochondrial transmembrane transport"/>
    <property type="evidence" value="ECO:0007669"/>
    <property type="project" value="TreeGrafter"/>
</dbReference>
<feature type="transmembrane region" description="Helical" evidence="9">
    <location>
        <begin position="133"/>
        <end position="158"/>
    </location>
</feature>
<sequence length="354" mass="38048">MASARSICFLGRFRTAAGVGVSSVGIGWCASPVVKAKEQSVPPFTLSSAKFDQSTYVGRLYSIFDKIDPQTLLTSDAEVKRCQGLLEEFTRIQQLPAGATDAEMWEARKTVEAIIHPVSKEPMFWLGRMSAWGFVNVPISVIMLNAQSLPVVLFAQWLNQSYNVLSNYTNRSSLTVDWAGLLKPYAVAVAVSCGIALGARRAIKSMPALARLGIFVPYLAVISAGSCNVAFTRMDEWAGRGVCIYSPEGKELGMSVKAGQKAVFDTICTRCICLPIPVLFVPPLVMSVLPVTGAVAVVAELLVIVASIAFALPCALAILPQEMTLPTIALEPEYQSLTDSSGKKIMTVFANKGL</sequence>
<dbReference type="Pfam" id="PF03820">
    <property type="entry name" value="SFXNs"/>
    <property type="match status" value="1"/>
</dbReference>
<name>A0A813KML1_POLGL</name>
<dbReference type="PANTHER" id="PTHR11153:SF6">
    <property type="entry name" value="SIDEROFLEXIN-5"/>
    <property type="match status" value="1"/>
</dbReference>
<keyword evidence="4 9" id="KW-0812">Transmembrane</keyword>
<dbReference type="EMBL" id="CAJNNW010032159">
    <property type="protein sequence ID" value="CAE8711382.1"/>
    <property type="molecule type" value="Genomic_DNA"/>
</dbReference>
<gene>
    <name evidence="10" type="ORF">PGLA2088_LOCUS36439</name>
</gene>
<evidence type="ECO:0000256" key="8">
    <source>
        <dbReference type="ARBA" id="ARBA00023136"/>
    </source>
</evidence>
<dbReference type="Proteomes" id="UP000626109">
    <property type="component" value="Unassembled WGS sequence"/>
</dbReference>
<dbReference type="GO" id="GO:0006865">
    <property type="term" value="P:amino acid transport"/>
    <property type="evidence" value="ECO:0007669"/>
    <property type="project" value="UniProtKB-KW"/>
</dbReference>
<evidence type="ECO:0000256" key="6">
    <source>
        <dbReference type="ARBA" id="ARBA00022989"/>
    </source>
</evidence>
<accession>A0A813KML1</accession>
<dbReference type="GO" id="GO:0005743">
    <property type="term" value="C:mitochondrial inner membrane"/>
    <property type="evidence" value="ECO:0007669"/>
    <property type="project" value="TreeGrafter"/>
</dbReference>
<keyword evidence="6 9" id="KW-1133">Transmembrane helix</keyword>
<comment type="caution">
    <text evidence="10">The sequence shown here is derived from an EMBL/GenBank/DDBJ whole genome shotgun (WGS) entry which is preliminary data.</text>
</comment>
<evidence type="ECO:0000313" key="10">
    <source>
        <dbReference type="EMBL" id="CAE8711382.1"/>
    </source>
</evidence>
<evidence type="ECO:0000256" key="2">
    <source>
        <dbReference type="ARBA" id="ARBA00005974"/>
    </source>
</evidence>
<dbReference type="PANTHER" id="PTHR11153">
    <property type="entry name" value="SIDEROFLEXIN"/>
    <property type="match status" value="1"/>
</dbReference>
<evidence type="ECO:0000256" key="3">
    <source>
        <dbReference type="ARBA" id="ARBA00022448"/>
    </source>
</evidence>
<keyword evidence="7" id="KW-0496">Mitochondrion</keyword>
<dbReference type="AlphaFoldDB" id="A0A813KML1"/>
<evidence type="ECO:0000256" key="9">
    <source>
        <dbReference type="SAM" id="Phobius"/>
    </source>
</evidence>
<feature type="transmembrane region" description="Helical" evidence="9">
    <location>
        <begin position="294"/>
        <end position="319"/>
    </location>
</feature>
<keyword evidence="3" id="KW-0813">Transport</keyword>
<evidence type="ECO:0000256" key="1">
    <source>
        <dbReference type="ARBA" id="ARBA00004225"/>
    </source>
</evidence>
<evidence type="ECO:0008006" key="12">
    <source>
        <dbReference type="Google" id="ProtNLM"/>
    </source>
</evidence>
<dbReference type="GO" id="GO:0015075">
    <property type="term" value="F:monoatomic ion transmembrane transporter activity"/>
    <property type="evidence" value="ECO:0007669"/>
    <property type="project" value="InterPro"/>
</dbReference>
<organism evidence="10 11">
    <name type="scientific">Polarella glacialis</name>
    <name type="common">Dinoflagellate</name>
    <dbReference type="NCBI Taxonomy" id="89957"/>
    <lineage>
        <taxon>Eukaryota</taxon>
        <taxon>Sar</taxon>
        <taxon>Alveolata</taxon>
        <taxon>Dinophyceae</taxon>
        <taxon>Suessiales</taxon>
        <taxon>Suessiaceae</taxon>
        <taxon>Polarella</taxon>
    </lineage>
</organism>
<keyword evidence="5" id="KW-0029">Amino-acid transport</keyword>
<protein>
    <recommendedName>
        <fullName evidence="12">Sidoreflexin</fullName>
    </recommendedName>
</protein>
<comment type="subcellular location">
    <subcellularLocation>
        <location evidence="1">Mitochondrion membrane</location>
        <topology evidence="1">Multi-pass membrane protein</topology>
    </subcellularLocation>
</comment>
<comment type="similarity">
    <text evidence="2">Belongs to the sideroflexin family.</text>
</comment>
<feature type="transmembrane region" description="Helical" evidence="9">
    <location>
        <begin position="209"/>
        <end position="231"/>
    </location>
</feature>
<dbReference type="InterPro" id="IPR004686">
    <property type="entry name" value="Mtc"/>
</dbReference>
<evidence type="ECO:0000313" key="11">
    <source>
        <dbReference type="Proteomes" id="UP000626109"/>
    </source>
</evidence>
<evidence type="ECO:0000256" key="4">
    <source>
        <dbReference type="ARBA" id="ARBA00022692"/>
    </source>
</evidence>
<proteinExistence type="inferred from homology"/>